<evidence type="ECO:0000256" key="2">
    <source>
        <dbReference type="ARBA" id="ARBA00012423"/>
    </source>
</evidence>
<comment type="catalytic activity">
    <reaction evidence="9">
        <text>S-hexadecanoyl-L-cysteinyl-[protein] + H2O = L-cysteinyl-[protein] + hexadecanoate + H(+)</text>
        <dbReference type="Rhea" id="RHEA:19233"/>
        <dbReference type="Rhea" id="RHEA-COMP:10131"/>
        <dbReference type="Rhea" id="RHEA-COMP:11032"/>
        <dbReference type="ChEBI" id="CHEBI:7896"/>
        <dbReference type="ChEBI" id="CHEBI:15377"/>
        <dbReference type="ChEBI" id="CHEBI:15378"/>
        <dbReference type="ChEBI" id="CHEBI:29950"/>
        <dbReference type="ChEBI" id="CHEBI:74151"/>
        <dbReference type="EC" id="3.1.2.22"/>
    </reaction>
</comment>
<proteinExistence type="inferred from homology"/>
<dbReference type="GO" id="GO:0005737">
    <property type="term" value="C:cytoplasm"/>
    <property type="evidence" value="ECO:0007669"/>
    <property type="project" value="TreeGrafter"/>
</dbReference>
<dbReference type="SUPFAM" id="SSF53474">
    <property type="entry name" value="alpha/beta-Hydrolases"/>
    <property type="match status" value="1"/>
</dbReference>
<evidence type="ECO:0000256" key="7">
    <source>
        <dbReference type="ARBA" id="ARBA00029392"/>
    </source>
</evidence>
<evidence type="ECO:0000256" key="5">
    <source>
        <dbReference type="ARBA" id="ARBA00022801"/>
    </source>
</evidence>
<evidence type="ECO:0000256" key="4">
    <source>
        <dbReference type="ARBA" id="ARBA00022487"/>
    </source>
</evidence>
<dbReference type="InterPro" id="IPR029058">
    <property type="entry name" value="AB_hydrolase_fold"/>
</dbReference>
<dbReference type="InterPro" id="IPR050565">
    <property type="entry name" value="LYPA1-2/EST-like"/>
</dbReference>
<gene>
    <name evidence="11" type="ORF">K490DRAFT_44532</name>
</gene>
<dbReference type="EMBL" id="ML978725">
    <property type="protein sequence ID" value="KAF2086236.1"/>
    <property type="molecule type" value="Genomic_DNA"/>
</dbReference>
<keyword evidence="6" id="KW-0443">Lipid metabolism</keyword>
<dbReference type="GO" id="GO:0052689">
    <property type="term" value="F:carboxylic ester hydrolase activity"/>
    <property type="evidence" value="ECO:0007669"/>
    <property type="project" value="UniProtKB-KW"/>
</dbReference>
<dbReference type="AlphaFoldDB" id="A0A9P4LXM5"/>
<dbReference type="EC" id="3.1.2.22" evidence="2"/>
<evidence type="ECO:0000313" key="11">
    <source>
        <dbReference type="EMBL" id="KAF2086236.1"/>
    </source>
</evidence>
<protein>
    <recommendedName>
        <fullName evidence="3">Acyl-protein thioesterase 1</fullName>
        <ecNumber evidence="2">3.1.2.22</ecNumber>
    </recommendedName>
    <alternativeName>
        <fullName evidence="8">Palmitoyl-protein hydrolase</fullName>
    </alternativeName>
</protein>
<dbReference type="GO" id="GO:0008474">
    <property type="term" value="F:palmitoyl-(protein) hydrolase activity"/>
    <property type="evidence" value="ECO:0007669"/>
    <property type="project" value="UniProtKB-EC"/>
</dbReference>
<evidence type="ECO:0000256" key="9">
    <source>
        <dbReference type="ARBA" id="ARBA00047337"/>
    </source>
</evidence>
<dbReference type="PANTHER" id="PTHR10655:SF17">
    <property type="entry name" value="LYSOPHOSPHOLIPASE-LIKE PROTEIN 1"/>
    <property type="match status" value="1"/>
</dbReference>
<dbReference type="OrthoDB" id="2418081at2759"/>
<comment type="similarity">
    <text evidence="1">Belongs to the AB hydrolase superfamily. AB hydrolase 2 family.</text>
</comment>
<dbReference type="PANTHER" id="PTHR10655">
    <property type="entry name" value="LYSOPHOSPHOLIPASE-RELATED"/>
    <property type="match status" value="1"/>
</dbReference>
<dbReference type="Proteomes" id="UP000799776">
    <property type="component" value="Unassembled WGS sequence"/>
</dbReference>
<reference evidence="11" key="1">
    <citation type="journal article" date="2020" name="Stud. Mycol.">
        <title>101 Dothideomycetes genomes: a test case for predicting lifestyles and emergence of pathogens.</title>
        <authorList>
            <person name="Haridas S."/>
            <person name="Albert R."/>
            <person name="Binder M."/>
            <person name="Bloem J."/>
            <person name="Labutti K."/>
            <person name="Salamov A."/>
            <person name="Andreopoulos B."/>
            <person name="Baker S."/>
            <person name="Barry K."/>
            <person name="Bills G."/>
            <person name="Bluhm B."/>
            <person name="Cannon C."/>
            <person name="Castanera R."/>
            <person name="Culley D."/>
            <person name="Daum C."/>
            <person name="Ezra D."/>
            <person name="Gonzalez J."/>
            <person name="Henrissat B."/>
            <person name="Kuo A."/>
            <person name="Liang C."/>
            <person name="Lipzen A."/>
            <person name="Lutzoni F."/>
            <person name="Magnuson J."/>
            <person name="Mondo S."/>
            <person name="Nolan M."/>
            <person name="Ohm R."/>
            <person name="Pangilinan J."/>
            <person name="Park H.-J."/>
            <person name="Ramirez L."/>
            <person name="Alfaro M."/>
            <person name="Sun H."/>
            <person name="Tritt A."/>
            <person name="Yoshinaga Y."/>
            <person name="Zwiers L.-H."/>
            <person name="Turgeon B."/>
            <person name="Goodwin S."/>
            <person name="Spatafora J."/>
            <person name="Crous P."/>
            <person name="Grigoriev I."/>
        </authorList>
    </citation>
    <scope>NUCLEOTIDE SEQUENCE</scope>
    <source>
        <strain evidence="11">CBS 121410</strain>
    </source>
</reference>
<comment type="function">
    <text evidence="7">Hydrolyzes fatty acids from S-acylated cysteine residues in proteins with a strong preference for palmitoylated G-alpha proteins over other acyl substrates. Mediates the deacylation of G-alpha proteins such as GPA1 in vivo, but has weak or no activity toward palmitoylated Ras proteins. Has weak lysophospholipase activity in vitro; however such activity may not exist in vivo.</text>
</comment>
<evidence type="ECO:0000313" key="12">
    <source>
        <dbReference type="Proteomes" id="UP000799776"/>
    </source>
</evidence>
<evidence type="ECO:0000259" key="10">
    <source>
        <dbReference type="Pfam" id="PF02230"/>
    </source>
</evidence>
<dbReference type="GO" id="GO:0006631">
    <property type="term" value="P:fatty acid metabolic process"/>
    <property type="evidence" value="ECO:0007669"/>
    <property type="project" value="UniProtKB-KW"/>
</dbReference>
<feature type="domain" description="Phospholipase/carboxylesterase/thioesterase" evidence="10">
    <location>
        <begin position="21"/>
        <end position="239"/>
    </location>
</feature>
<evidence type="ECO:0000256" key="8">
    <source>
        <dbReference type="ARBA" id="ARBA00031195"/>
    </source>
</evidence>
<dbReference type="Pfam" id="PF02230">
    <property type="entry name" value="Abhydrolase_2"/>
    <property type="match status" value="1"/>
</dbReference>
<dbReference type="Gene3D" id="3.40.50.1820">
    <property type="entry name" value="alpha/beta hydrolase"/>
    <property type="match status" value="1"/>
</dbReference>
<evidence type="ECO:0000256" key="6">
    <source>
        <dbReference type="ARBA" id="ARBA00022832"/>
    </source>
</evidence>
<name>A0A9P4LXM5_9PEZI</name>
<keyword evidence="6" id="KW-0276">Fatty acid metabolism</keyword>
<keyword evidence="5" id="KW-0378">Hydrolase</keyword>
<evidence type="ECO:0000256" key="1">
    <source>
        <dbReference type="ARBA" id="ARBA00006499"/>
    </source>
</evidence>
<dbReference type="InterPro" id="IPR003140">
    <property type="entry name" value="PLipase/COase/thioEstase"/>
</dbReference>
<comment type="caution">
    <text evidence="11">The sequence shown here is derived from an EMBL/GenBank/DDBJ whole genome shotgun (WGS) entry which is preliminary data.</text>
</comment>
<evidence type="ECO:0000256" key="3">
    <source>
        <dbReference type="ARBA" id="ARBA00014923"/>
    </source>
</evidence>
<accession>A0A9P4LXM5</accession>
<organism evidence="11 12">
    <name type="scientific">Saccharata proteae CBS 121410</name>
    <dbReference type="NCBI Taxonomy" id="1314787"/>
    <lineage>
        <taxon>Eukaryota</taxon>
        <taxon>Fungi</taxon>
        <taxon>Dikarya</taxon>
        <taxon>Ascomycota</taxon>
        <taxon>Pezizomycotina</taxon>
        <taxon>Dothideomycetes</taxon>
        <taxon>Dothideomycetes incertae sedis</taxon>
        <taxon>Botryosphaeriales</taxon>
        <taxon>Saccharataceae</taxon>
        <taxon>Saccharata</taxon>
    </lineage>
</organism>
<keyword evidence="12" id="KW-1185">Reference proteome</keyword>
<sequence length="246" mass="27379">MQQREDPIIKPALVPPVDPGHSAAIIYIHGLGDEAEGVCNIADQFQSAKKLPHVKWIFPNALENRDAMQRAWYTPTPLTPFPPSRPELEEEEDEEGLRASIKYVESLVDGLTSKGIPPNRIVLAGFSQGCALSLLTALISQRYAGKFAGVAGMMGYLPLAEKLQRMRSEEGLPEYVGSVPILLARGERDMLVPKRYFRICRETLEKLGLHGEFLEIKEYEDLGHAVNGAVLKDFCAWLERVIPALE</sequence>
<keyword evidence="4" id="KW-0719">Serine esterase</keyword>